<dbReference type="InterPro" id="IPR028994">
    <property type="entry name" value="Integrin_alpha_N"/>
</dbReference>
<dbReference type="SUPFAM" id="SSF69318">
    <property type="entry name" value="Integrin alpha N-terminal domain"/>
    <property type="match status" value="2"/>
</dbReference>
<dbReference type="RefSeq" id="WP_130275440.1">
    <property type="nucleotide sequence ID" value="NZ_SGXG01000001.1"/>
</dbReference>
<name>A0A4Q7P8S7_9BACT</name>
<dbReference type="PANTHER" id="PTHR16026:SF0">
    <property type="entry name" value="CARTILAGE ACIDIC PROTEIN 1"/>
    <property type="match status" value="1"/>
</dbReference>
<evidence type="ECO:0000313" key="4">
    <source>
        <dbReference type="EMBL" id="RZS96531.1"/>
    </source>
</evidence>
<dbReference type="EMBL" id="SGXG01000001">
    <property type="protein sequence ID" value="RZS96531.1"/>
    <property type="molecule type" value="Genomic_DNA"/>
</dbReference>
<dbReference type="AlphaFoldDB" id="A0A4Q7P8S7"/>
<dbReference type="Proteomes" id="UP000292209">
    <property type="component" value="Unassembled WGS sequence"/>
</dbReference>
<feature type="region of interest" description="Disordered" evidence="2">
    <location>
        <begin position="203"/>
        <end position="226"/>
    </location>
</feature>
<dbReference type="OrthoDB" id="9816120at2"/>
<feature type="compositionally biased region" description="Basic and acidic residues" evidence="2">
    <location>
        <begin position="207"/>
        <end position="222"/>
    </location>
</feature>
<dbReference type="PANTHER" id="PTHR16026">
    <property type="entry name" value="CARTILAGE ACIDIC PROTEIN 1"/>
    <property type="match status" value="1"/>
</dbReference>
<keyword evidence="5" id="KW-1185">Reference proteome</keyword>
<dbReference type="InterPro" id="IPR013517">
    <property type="entry name" value="FG-GAP"/>
</dbReference>
<proteinExistence type="predicted"/>
<evidence type="ECO:0000256" key="1">
    <source>
        <dbReference type="ARBA" id="ARBA00022729"/>
    </source>
</evidence>
<dbReference type="Pfam" id="PF13517">
    <property type="entry name" value="FG-GAP_3"/>
    <property type="match status" value="5"/>
</dbReference>
<protein>
    <submittedName>
        <fullName evidence="4">VCBS repeat protein</fullName>
    </submittedName>
</protein>
<dbReference type="PROSITE" id="PS51257">
    <property type="entry name" value="PROKAR_LIPOPROTEIN"/>
    <property type="match status" value="1"/>
</dbReference>
<sequence length="1177" mass="132236">MRKHSNLFLTVLTAVFFSCSSKTDKDYLFQLLYSSHTGIEFNNKIDITDDFNVLDFDYIYNGGGVAIGDFNGDGLQDIFFTGNMVSSKLYLNQGNFKFKDVTEKAKVTTNTWAEGVTLVDINNDGLLDIYVSVSNREDSFPNPNLLFVNRGNDQNGTPIFEEMAASFGINDRGYNTQAAFFDYDGDGDLDLYILSNARESFQRNLSRPRDKSGTGKSNDKLFRNNGNGTFTNVSQEAGILIEGYGLGLAISDINQDGLPDIYVANDFLTNDVLYINNGDGTFTNKIAEMIDHQSFNAMGVDIADYNNDRLSDIIVLDMFPPDNLRQKTMFAPTENYDLYQANLALGYEPQYVRNTLQLNRGNNQFSEIGYLAGIFQTDWSWAPLFADFDNDGWRDLFISNGYGKDVTDMDYINFSKNLGPFTSPEDRRKLQLEGLSKLKEVKLPNYVFQNKKDLRFEDKSSAWGLVQASISNGVAYADLDNDGDLDLVINNLNDKAFVYKNNTREKKPQESNFIKIRLQGPKNNLQGLGTKIFIDFEQAGQGQKLYYEHYPTRGYKSFVEPNAHFGLGESQKIENIEIIWPDGKYQVLHEIAPNQTVEIFYENAKKRENASYEPDGIAYYREISEELGIDYRHIHSSYKDFNRQRLLPHKHSENGPGIAVGDINGDGLDDFFVGGSKGNPGTFFIQNTNGKFSKSELDSDYPYDDMGCLLLDIDNDGDLDLYVVSGGTRYEAGSPHYQDRVYINDGKGKFEIRDGIIPQINFSGSVVTAADFDGDGLIDIFIGGRVVPGQYPKTPPSLILKNAGGKFTDVTQEVCPILSTIGMVTDAIWTDFDRDGKVDLIIAGEWMPIKFFRQNVNGDKITFEDVSEEFGPGQSSGWWNSIYATDMDGDGESEYILGNLGLNARWNANPDKPLKLIAKDFDNNQSIDPIMFQYLGNAYYAVPGRDALVSQIPSWKNRFLIYSAYAGYSLENFFNKTDLENAVSLEAQTFASGFLKKNREGKFEITPLPIEAQIGPIYGILQNGNEILMTGNFFGNETITGRYNGLKGVHFTSEKGRLKPNSLRSSGFLVTGQGRGLALLTHFDGKKLILAVQHDGKLKVFTKNQPEKEQLTIPLDPLDFKLIITLKDGSQRQYEVFHNNGYLSQSSRRISIKPDYGKIEAIDFSGNKRILWKNLSE</sequence>
<evidence type="ECO:0000256" key="2">
    <source>
        <dbReference type="SAM" id="MobiDB-lite"/>
    </source>
</evidence>
<accession>A0A4Q7P8S7</accession>
<reference evidence="4 5" key="1">
    <citation type="submission" date="2019-02" db="EMBL/GenBank/DDBJ databases">
        <title>Genomic Encyclopedia of Archaeal and Bacterial Type Strains, Phase II (KMG-II): from individual species to whole genera.</title>
        <authorList>
            <person name="Goeker M."/>
        </authorList>
    </citation>
    <scope>NUCLEOTIDE SEQUENCE [LARGE SCALE GENOMIC DNA]</scope>
    <source>
        <strain evidence="4 5">DSM 21411</strain>
    </source>
</reference>
<evidence type="ECO:0000259" key="3">
    <source>
        <dbReference type="Pfam" id="PF07593"/>
    </source>
</evidence>
<dbReference type="Pfam" id="PF07593">
    <property type="entry name" value="UnbV_ASPIC"/>
    <property type="match status" value="1"/>
</dbReference>
<comment type="caution">
    <text evidence="4">The sequence shown here is derived from an EMBL/GenBank/DDBJ whole genome shotgun (WGS) entry which is preliminary data.</text>
</comment>
<organism evidence="4 5">
    <name type="scientific">Cecembia calidifontis</name>
    <dbReference type="NCBI Taxonomy" id="1187080"/>
    <lineage>
        <taxon>Bacteria</taxon>
        <taxon>Pseudomonadati</taxon>
        <taxon>Bacteroidota</taxon>
        <taxon>Cytophagia</taxon>
        <taxon>Cytophagales</taxon>
        <taxon>Cyclobacteriaceae</taxon>
        <taxon>Cecembia</taxon>
    </lineage>
</organism>
<feature type="domain" description="ASPIC/UnbV" evidence="3">
    <location>
        <begin position="527"/>
        <end position="597"/>
    </location>
</feature>
<keyword evidence="1" id="KW-0732">Signal</keyword>
<dbReference type="InterPro" id="IPR027039">
    <property type="entry name" value="Crtac1"/>
</dbReference>
<dbReference type="Gene3D" id="2.130.10.130">
    <property type="entry name" value="Integrin alpha, N-terminal"/>
    <property type="match status" value="3"/>
</dbReference>
<evidence type="ECO:0000313" key="5">
    <source>
        <dbReference type="Proteomes" id="UP000292209"/>
    </source>
</evidence>
<gene>
    <name evidence="4" type="ORF">BC751_2106</name>
</gene>
<dbReference type="InterPro" id="IPR011519">
    <property type="entry name" value="UnbV_ASPIC"/>
</dbReference>